<accession>A0A2P5FM78</accession>
<proteinExistence type="predicted"/>
<dbReference type="Proteomes" id="UP000237000">
    <property type="component" value="Unassembled WGS sequence"/>
</dbReference>
<feature type="region of interest" description="Disordered" evidence="1">
    <location>
        <begin position="96"/>
        <end position="135"/>
    </location>
</feature>
<evidence type="ECO:0000313" key="3">
    <source>
        <dbReference type="Proteomes" id="UP000237000"/>
    </source>
</evidence>
<evidence type="ECO:0000313" key="2">
    <source>
        <dbReference type="EMBL" id="PON98880.1"/>
    </source>
</evidence>
<evidence type="ECO:0008006" key="4">
    <source>
        <dbReference type="Google" id="ProtNLM"/>
    </source>
</evidence>
<protein>
    <recommendedName>
        <fullName evidence="4">Transposase, Ptta/En/Spm, plant</fullName>
    </recommendedName>
</protein>
<feature type="compositionally biased region" description="Basic and acidic residues" evidence="1">
    <location>
        <begin position="116"/>
        <end position="128"/>
    </location>
</feature>
<keyword evidence="3" id="KW-1185">Reference proteome</keyword>
<name>A0A2P5FM78_TREOI</name>
<comment type="caution">
    <text evidence="2">The sequence shown here is derived from an EMBL/GenBank/DDBJ whole genome shotgun (WGS) entry which is preliminary data.</text>
</comment>
<evidence type="ECO:0000256" key="1">
    <source>
        <dbReference type="SAM" id="MobiDB-lite"/>
    </source>
</evidence>
<gene>
    <name evidence="2" type="ORF">TorRG33x02_051170</name>
</gene>
<organism evidence="2 3">
    <name type="scientific">Trema orientale</name>
    <name type="common">Charcoal tree</name>
    <name type="synonym">Celtis orientalis</name>
    <dbReference type="NCBI Taxonomy" id="63057"/>
    <lineage>
        <taxon>Eukaryota</taxon>
        <taxon>Viridiplantae</taxon>
        <taxon>Streptophyta</taxon>
        <taxon>Embryophyta</taxon>
        <taxon>Tracheophyta</taxon>
        <taxon>Spermatophyta</taxon>
        <taxon>Magnoliopsida</taxon>
        <taxon>eudicotyledons</taxon>
        <taxon>Gunneridae</taxon>
        <taxon>Pentapetalae</taxon>
        <taxon>rosids</taxon>
        <taxon>fabids</taxon>
        <taxon>Rosales</taxon>
        <taxon>Cannabaceae</taxon>
        <taxon>Trema</taxon>
    </lineage>
</organism>
<feature type="compositionally biased region" description="Polar residues" evidence="1">
    <location>
        <begin position="104"/>
        <end position="113"/>
    </location>
</feature>
<dbReference type="InParanoid" id="A0A2P5FM78"/>
<reference evidence="3" key="1">
    <citation type="submission" date="2016-06" db="EMBL/GenBank/DDBJ databases">
        <title>Parallel loss of symbiosis genes in relatives of nitrogen-fixing non-legume Parasponia.</title>
        <authorList>
            <person name="Van Velzen R."/>
            <person name="Holmer R."/>
            <person name="Bu F."/>
            <person name="Rutten L."/>
            <person name="Van Zeijl A."/>
            <person name="Liu W."/>
            <person name="Santuari L."/>
            <person name="Cao Q."/>
            <person name="Sharma T."/>
            <person name="Shen D."/>
            <person name="Roswanjaya Y."/>
            <person name="Wardhani T."/>
            <person name="Kalhor M.S."/>
            <person name="Jansen J."/>
            <person name="Van den Hoogen J."/>
            <person name="Gungor B."/>
            <person name="Hartog M."/>
            <person name="Hontelez J."/>
            <person name="Verver J."/>
            <person name="Yang W.-C."/>
            <person name="Schijlen E."/>
            <person name="Repin R."/>
            <person name="Schilthuizen M."/>
            <person name="Schranz E."/>
            <person name="Heidstra R."/>
            <person name="Miyata K."/>
            <person name="Fedorova E."/>
            <person name="Kohlen W."/>
            <person name="Bisseling T."/>
            <person name="Smit S."/>
            <person name="Geurts R."/>
        </authorList>
    </citation>
    <scope>NUCLEOTIDE SEQUENCE [LARGE SCALE GENOMIC DNA]</scope>
    <source>
        <strain evidence="3">cv. RG33-2</strain>
    </source>
</reference>
<dbReference type="EMBL" id="JXTC01000021">
    <property type="protein sequence ID" value="PON98880.1"/>
    <property type="molecule type" value="Genomic_DNA"/>
</dbReference>
<sequence length="135" mass="15537">EWSVKNIEARSKRKWGSRNGSVSTPRHHIRRGEDLTSTTSQIETWQKRHYDPDKGWISIDLESFYDRMMGLRAEHTPEVLSDKKIMERVLGRHSVRLGGWGRSPSGSTATSDMDSGEPHRPTYDELAERLTSTQQ</sequence>
<dbReference type="AlphaFoldDB" id="A0A2P5FM78"/>
<dbReference type="OrthoDB" id="1732124at2759"/>
<feature type="region of interest" description="Disordered" evidence="1">
    <location>
        <begin position="1"/>
        <end position="42"/>
    </location>
</feature>
<feature type="non-terminal residue" evidence="2">
    <location>
        <position position="1"/>
    </location>
</feature>